<comment type="subcellular location">
    <subcellularLocation>
        <location evidence="1">Membrane</location>
        <topology evidence="1">Multi-pass membrane protein</topology>
    </subcellularLocation>
</comment>
<feature type="region of interest" description="Disordered" evidence="6">
    <location>
        <begin position="355"/>
        <end position="376"/>
    </location>
</feature>
<accession>A0AAE8N786</accession>
<dbReference type="InterPro" id="IPR049326">
    <property type="entry name" value="Rhodopsin_dom_fungi"/>
</dbReference>
<evidence type="ECO:0000256" key="4">
    <source>
        <dbReference type="ARBA" id="ARBA00023136"/>
    </source>
</evidence>
<evidence type="ECO:0000256" key="3">
    <source>
        <dbReference type="ARBA" id="ARBA00022989"/>
    </source>
</evidence>
<feature type="transmembrane region" description="Helical" evidence="7">
    <location>
        <begin position="116"/>
        <end position="137"/>
    </location>
</feature>
<feature type="transmembrane region" description="Helical" evidence="7">
    <location>
        <begin position="226"/>
        <end position="246"/>
    </location>
</feature>
<name>A0AAE8N786_9PEZI</name>
<proteinExistence type="inferred from homology"/>
<evidence type="ECO:0000313" key="10">
    <source>
        <dbReference type="Proteomes" id="UP001187682"/>
    </source>
</evidence>
<keyword evidence="3 7" id="KW-1133">Transmembrane helix</keyword>
<feature type="transmembrane region" description="Helical" evidence="7">
    <location>
        <begin position="65"/>
        <end position="86"/>
    </location>
</feature>
<keyword evidence="2 7" id="KW-0812">Transmembrane</keyword>
<feature type="transmembrane region" description="Helical" evidence="7">
    <location>
        <begin position="149"/>
        <end position="170"/>
    </location>
</feature>
<dbReference type="InterPro" id="IPR052337">
    <property type="entry name" value="SAT4-like"/>
</dbReference>
<evidence type="ECO:0000256" key="6">
    <source>
        <dbReference type="SAM" id="MobiDB-lite"/>
    </source>
</evidence>
<feature type="domain" description="Rhodopsin" evidence="8">
    <location>
        <begin position="49"/>
        <end position="292"/>
    </location>
</feature>
<feature type="transmembrane region" description="Helical" evidence="7">
    <location>
        <begin position="190"/>
        <end position="214"/>
    </location>
</feature>
<protein>
    <recommendedName>
        <fullName evidence="8">Rhodopsin domain-containing protein</fullName>
    </recommendedName>
</protein>
<dbReference type="PANTHER" id="PTHR33048:SF47">
    <property type="entry name" value="INTEGRAL MEMBRANE PROTEIN-RELATED"/>
    <property type="match status" value="1"/>
</dbReference>
<dbReference type="EMBL" id="ONZQ02000021">
    <property type="protein sequence ID" value="SPO07550.1"/>
    <property type="molecule type" value="Genomic_DNA"/>
</dbReference>
<dbReference type="AlphaFoldDB" id="A0AAE8N786"/>
<comment type="similarity">
    <text evidence="5">Belongs to the SAT4 family.</text>
</comment>
<organism evidence="9 10">
    <name type="scientific">Cephalotrichum gorgonifer</name>
    <dbReference type="NCBI Taxonomy" id="2041049"/>
    <lineage>
        <taxon>Eukaryota</taxon>
        <taxon>Fungi</taxon>
        <taxon>Dikarya</taxon>
        <taxon>Ascomycota</taxon>
        <taxon>Pezizomycotina</taxon>
        <taxon>Sordariomycetes</taxon>
        <taxon>Hypocreomycetidae</taxon>
        <taxon>Microascales</taxon>
        <taxon>Microascaceae</taxon>
        <taxon>Cephalotrichum</taxon>
    </lineage>
</organism>
<evidence type="ECO:0000259" key="8">
    <source>
        <dbReference type="Pfam" id="PF20684"/>
    </source>
</evidence>
<evidence type="ECO:0000256" key="1">
    <source>
        <dbReference type="ARBA" id="ARBA00004141"/>
    </source>
</evidence>
<evidence type="ECO:0000313" key="9">
    <source>
        <dbReference type="EMBL" id="SPO07550.1"/>
    </source>
</evidence>
<dbReference type="Proteomes" id="UP001187682">
    <property type="component" value="Unassembled WGS sequence"/>
</dbReference>
<gene>
    <name evidence="9" type="ORF">DNG_10245</name>
</gene>
<sequence>MESAQDVSNNTHEVNYDSLDYDTPHDTAMPAILAGILIPHATCTLVVVARVAARRLHGTWSPSDTLALLSWACSTAICIIYSIAAYTPDILLAPSELALQNDAPEGSVHPYIMRTYLGLIFYQLCLCLTKLSVLSFYLGALHRRAERRLTWATIVAVILYGVPLLFTSIFQCHPQEGHFFGRRMTCVSFSPLLISSAALHGATTAWLILLAVPAVSRLDRPPRQKVALAVILSLGIFVIAAGLLRLQMGLSGDFRRGSVGATNTLAFFVVTVLECDVALICASAPTLGPLVARVWRGFMGEEARGRRSREPLRRDSESLDLTGRVSYHGYPWTRPGTAASGRKGSGLAGRVYGHLRTPTGEVRGGSASRAGVSTPQRSMRTLLSGTRTPTRPRVYTEEEMRSVSRGNATGESRPVSLGFEEYFLALANHPPPTASRKNKGASWPSDDAVTGRWDRSQESFVLGVNDPRNSRMAPPPPDGGVGGRDVESSVASSEAGSPTTETPEKAGM</sequence>
<reference evidence="9" key="1">
    <citation type="submission" date="2018-03" db="EMBL/GenBank/DDBJ databases">
        <authorList>
            <person name="Guldener U."/>
        </authorList>
    </citation>
    <scope>NUCLEOTIDE SEQUENCE</scope>
</reference>
<keyword evidence="4 7" id="KW-0472">Membrane</keyword>
<comment type="caution">
    <text evidence="9">The sequence shown here is derived from an EMBL/GenBank/DDBJ whole genome shotgun (WGS) entry which is preliminary data.</text>
</comment>
<dbReference type="GO" id="GO:0016020">
    <property type="term" value="C:membrane"/>
    <property type="evidence" value="ECO:0007669"/>
    <property type="project" value="UniProtKB-SubCell"/>
</dbReference>
<dbReference type="Pfam" id="PF20684">
    <property type="entry name" value="Fung_rhodopsin"/>
    <property type="match status" value="1"/>
</dbReference>
<feature type="transmembrane region" description="Helical" evidence="7">
    <location>
        <begin position="28"/>
        <end position="53"/>
    </location>
</feature>
<evidence type="ECO:0000256" key="7">
    <source>
        <dbReference type="SAM" id="Phobius"/>
    </source>
</evidence>
<feature type="region of interest" description="Disordered" evidence="6">
    <location>
        <begin position="430"/>
        <end position="508"/>
    </location>
</feature>
<dbReference type="PANTHER" id="PTHR33048">
    <property type="entry name" value="PTH11-LIKE INTEGRAL MEMBRANE PROTEIN (AFU_ORTHOLOGUE AFUA_5G11245)"/>
    <property type="match status" value="1"/>
</dbReference>
<evidence type="ECO:0000256" key="2">
    <source>
        <dbReference type="ARBA" id="ARBA00022692"/>
    </source>
</evidence>
<evidence type="ECO:0000256" key="5">
    <source>
        <dbReference type="ARBA" id="ARBA00038359"/>
    </source>
</evidence>
<keyword evidence="10" id="KW-1185">Reference proteome</keyword>